<dbReference type="EMBL" id="CADIKM010000001">
    <property type="protein sequence ID" value="CAB3776938.1"/>
    <property type="molecule type" value="Genomic_DNA"/>
</dbReference>
<dbReference type="PANTHER" id="PTHR30404:SF0">
    <property type="entry name" value="N-ACETYLMURAMOYL-L-ALANINE AMIDASE AMIC"/>
    <property type="match status" value="1"/>
</dbReference>
<comment type="subcellular location">
    <subcellularLocation>
        <location evidence="2">Periplasm</location>
    </subcellularLocation>
</comment>
<evidence type="ECO:0000256" key="9">
    <source>
        <dbReference type="ARBA" id="ARBA00074581"/>
    </source>
</evidence>
<feature type="compositionally biased region" description="Polar residues" evidence="10">
    <location>
        <begin position="278"/>
        <end position="288"/>
    </location>
</feature>
<dbReference type="GO" id="GO:0008745">
    <property type="term" value="F:N-acetylmuramoyl-L-alanine amidase activity"/>
    <property type="evidence" value="ECO:0007669"/>
    <property type="project" value="UniProtKB-EC"/>
</dbReference>
<reference evidence="12 13" key="1">
    <citation type="submission" date="2020-04" db="EMBL/GenBank/DDBJ databases">
        <authorList>
            <person name="De Canck E."/>
        </authorList>
    </citation>
    <scope>NUCLEOTIDE SEQUENCE [LARGE SCALE GENOMIC DNA]</scope>
    <source>
        <strain evidence="12 13">LMG 28138</strain>
    </source>
</reference>
<dbReference type="CDD" id="cd02696">
    <property type="entry name" value="MurNAc-LAA"/>
    <property type="match status" value="1"/>
</dbReference>
<dbReference type="AlphaFoldDB" id="A0A6S7CCD3"/>
<dbReference type="FunFam" id="3.40.630.40:FF:000001">
    <property type="entry name" value="N-acetylmuramoyl-L-alanine amidase"/>
    <property type="match status" value="1"/>
</dbReference>
<dbReference type="SMART" id="SM00646">
    <property type="entry name" value="Ami_3"/>
    <property type="match status" value="1"/>
</dbReference>
<dbReference type="GO" id="GO:0009253">
    <property type="term" value="P:peptidoglycan catabolic process"/>
    <property type="evidence" value="ECO:0007669"/>
    <property type="project" value="InterPro"/>
</dbReference>
<keyword evidence="13" id="KW-1185">Reference proteome</keyword>
<dbReference type="GO" id="GO:0071555">
    <property type="term" value="P:cell wall organization"/>
    <property type="evidence" value="ECO:0007669"/>
    <property type="project" value="UniProtKB-KW"/>
</dbReference>
<evidence type="ECO:0000256" key="2">
    <source>
        <dbReference type="ARBA" id="ARBA00004418"/>
    </source>
</evidence>
<evidence type="ECO:0000256" key="1">
    <source>
        <dbReference type="ARBA" id="ARBA00001561"/>
    </source>
</evidence>
<evidence type="ECO:0000256" key="8">
    <source>
        <dbReference type="ARBA" id="ARBA00023316"/>
    </source>
</evidence>
<dbReference type="InterPro" id="IPR021731">
    <property type="entry name" value="AMIN_dom"/>
</dbReference>
<dbReference type="Pfam" id="PF11741">
    <property type="entry name" value="AMIN"/>
    <property type="match status" value="1"/>
</dbReference>
<keyword evidence="5" id="KW-0732">Signal</keyword>
<dbReference type="PANTHER" id="PTHR30404">
    <property type="entry name" value="N-ACETYLMURAMOYL-L-ALANINE AMIDASE"/>
    <property type="match status" value="1"/>
</dbReference>
<dbReference type="Gene3D" id="2.60.40.3500">
    <property type="match status" value="1"/>
</dbReference>
<protein>
    <recommendedName>
        <fullName evidence="9">N-acetylmuramoyl-L-alanine amidase AmiC</fullName>
        <ecNumber evidence="4">3.5.1.28</ecNumber>
    </recommendedName>
</protein>
<evidence type="ECO:0000313" key="13">
    <source>
        <dbReference type="Proteomes" id="UP000494115"/>
    </source>
</evidence>
<evidence type="ECO:0000256" key="5">
    <source>
        <dbReference type="ARBA" id="ARBA00022729"/>
    </source>
</evidence>
<evidence type="ECO:0000313" key="12">
    <source>
        <dbReference type="EMBL" id="CAB3776938.1"/>
    </source>
</evidence>
<accession>A0A6S7CCD3</accession>
<evidence type="ECO:0000259" key="11">
    <source>
        <dbReference type="SMART" id="SM00646"/>
    </source>
</evidence>
<evidence type="ECO:0000256" key="6">
    <source>
        <dbReference type="ARBA" id="ARBA00022764"/>
    </source>
</evidence>
<dbReference type="RefSeq" id="WP_175102795.1">
    <property type="nucleotide sequence ID" value="NZ_CADIKM010000001.1"/>
</dbReference>
<feature type="domain" description="MurNAc-LAA" evidence="11">
    <location>
        <begin position="386"/>
        <end position="541"/>
    </location>
</feature>
<gene>
    <name evidence="12" type="ORF">LMG28138_00251</name>
</gene>
<keyword evidence="7" id="KW-0378">Hydrolase</keyword>
<evidence type="ECO:0000256" key="7">
    <source>
        <dbReference type="ARBA" id="ARBA00022801"/>
    </source>
</evidence>
<dbReference type="Pfam" id="PF01520">
    <property type="entry name" value="Amidase_3"/>
    <property type="match status" value="1"/>
</dbReference>
<sequence>MLIKPFRSIEADATASPNWKRRQVLRAGASTLALALVGPRLAYASSVLGVRVWPARDYTRVTIESDQPLDYASKLLENPDRVVVDLNGLELDQSLRDLVSKITPNDPQIQSVRVGQFAPHVVRLVFDLKDAAKPQVFALAPAGSYRYRLVFDLYPAVAPDPLMELLAQTEHKEQNFAQQQAQAGANAPQSALTTSPPLELHAPDDAVRADGAKGSTGANTSLAGQPFHGGASGAGDDSDAFFQKYADNDAKPAGTGAKGASSGTGGLGDSGHGAGSTTASRNKSSGVKSPTPPGPLAQNVPDSGSDGLLPAAPPKKGSKTVRLLTVAIDPGHGGEDPGAIGSSGTYEKHVALDIGKRLRTKIDAQPNMRSMMTRDDDFFVPLNVRVQKARRVEADLFVSIHADAFITPEARGSSVFALSDHGATSTAAKWMANRENSSDLIGGINIKTQDETVSRALLDMSTTAQIRDSMRYGSFVLDEIGDINKLHKGSVEQAGFAVLKAPDIPSILVETAFISNPEEETKLKNDAYRDKMADAILRGIKRYFAANPPLSKNRMA</sequence>
<evidence type="ECO:0000256" key="10">
    <source>
        <dbReference type="SAM" id="MobiDB-lite"/>
    </source>
</evidence>
<dbReference type="EC" id="3.5.1.28" evidence="4"/>
<keyword evidence="8" id="KW-0961">Cell wall biogenesis/degradation</keyword>
<comment type="catalytic activity">
    <reaction evidence="1">
        <text>Hydrolyzes the link between N-acetylmuramoyl residues and L-amino acid residues in certain cell-wall glycopeptides.</text>
        <dbReference type="EC" id="3.5.1.28"/>
    </reaction>
</comment>
<feature type="region of interest" description="Disordered" evidence="10">
    <location>
        <begin position="252"/>
        <end position="317"/>
    </location>
</feature>
<dbReference type="InterPro" id="IPR050695">
    <property type="entry name" value="N-acetylmuramoyl_amidase_3"/>
</dbReference>
<evidence type="ECO:0000256" key="4">
    <source>
        <dbReference type="ARBA" id="ARBA00011901"/>
    </source>
</evidence>
<evidence type="ECO:0000256" key="3">
    <source>
        <dbReference type="ARBA" id="ARBA00010860"/>
    </source>
</evidence>
<dbReference type="InterPro" id="IPR002508">
    <property type="entry name" value="MurNAc-LAA_cat"/>
</dbReference>
<name>A0A6S7CCD3_9BURK</name>
<feature type="compositionally biased region" description="Basic and acidic residues" evidence="10">
    <location>
        <begin position="201"/>
        <end position="211"/>
    </location>
</feature>
<dbReference type="Gene3D" id="3.40.630.40">
    <property type="entry name" value="Zn-dependent exopeptidases"/>
    <property type="match status" value="1"/>
</dbReference>
<feature type="compositionally biased region" description="Low complexity" evidence="10">
    <location>
        <begin position="175"/>
        <end position="191"/>
    </location>
</feature>
<keyword evidence="6" id="KW-0574">Periplasm</keyword>
<comment type="similarity">
    <text evidence="3">Belongs to the N-acetylmuramoyl-L-alanine amidase 3 family.</text>
</comment>
<proteinExistence type="inferred from homology"/>
<organism evidence="12 13">
    <name type="scientific">Pararobbsia alpina</name>
    <dbReference type="NCBI Taxonomy" id="621374"/>
    <lineage>
        <taxon>Bacteria</taxon>
        <taxon>Pseudomonadati</taxon>
        <taxon>Pseudomonadota</taxon>
        <taxon>Betaproteobacteria</taxon>
        <taxon>Burkholderiales</taxon>
        <taxon>Burkholderiaceae</taxon>
        <taxon>Pararobbsia</taxon>
    </lineage>
</organism>
<dbReference type="SUPFAM" id="SSF53187">
    <property type="entry name" value="Zn-dependent exopeptidases"/>
    <property type="match status" value="1"/>
</dbReference>
<feature type="region of interest" description="Disordered" evidence="10">
    <location>
        <begin position="175"/>
        <end position="235"/>
    </location>
</feature>
<dbReference type="GO" id="GO:0030288">
    <property type="term" value="C:outer membrane-bounded periplasmic space"/>
    <property type="evidence" value="ECO:0007669"/>
    <property type="project" value="TreeGrafter"/>
</dbReference>
<dbReference type="Proteomes" id="UP000494115">
    <property type="component" value="Unassembled WGS sequence"/>
</dbReference>
<feature type="compositionally biased region" description="Gly residues" evidence="10">
    <location>
        <begin position="262"/>
        <end position="274"/>
    </location>
</feature>